<feature type="region of interest" description="Disordered" evidence="1">
    <location>
        <begin position="70"/>
        <end position="108"/>
    </location>
</feature>
<reference evidence="3" key="1">
    <citation type="submission" date="2021-01" db="EMBL/GenBank/DDBJ databases">
        <title>Caligus Genome Assembly.</title>
        <authorList>
            <person name="Gallardo-Escarate C."/>
        </authorList>
    </citation>
    <scope>NUCLEOTIDE SEQUENCE [LARGE SCALE GENOMIC DNA]</scope>
</reference>
<dbReference type="AlphaFoldDB" id="A0A7T8HKC8"/>
<feature type="compositionally biased region" description="Low complexity" evidence="1">
    <location>
        <begin position="78"/>
        <end position="87"/>
    </location>
</feature>
<feature type="non-terminal residue" evidence="2">
    <location>
        <position position="211"/>
    </location>
</feature>
<name>A0A7T8HKC8_CALRO</name>
<sequence length="211" mass="25114">EREYELSEDFTLNLASMIANHQQHHSESQKENKQVNRTKKEIDRDGSPYLYTPADESVKMDDSVTLAFVEKKEEEITQRPTTATTTQETHKPKSTSSSRRPKKIQESEWNQILKDEILKGKRLRRNRTDRKKDRMKSFRNRSGGGYHASMGPKAFLKKRYRSKFLNEAQEKIFELDADKKDELYQKILNSYNSSKTSKKMRRKLRRMRRKH</sequence>
<proteinExistence type="predicted"/>
<evidence type="ECO:0000313" key="3">
    <source>
        <dbReference type="Proteomes" id="UP000595437"/>
    </source>
</evidence>
<protein>
    <submittedName>
        <fullName evidence="2">Spondin2like</fullName>
    </submittedName>
</protein>
<accession>A0A7T8HKC8</accession>
<evidence type="ECO:0000313" key="2">
    <source>
        <dbReference type="EMBL" id="QQP51539.1"/>
    </source>
</evidence>
<dbReference type="Proteomes" id="UP000595437">
    <property type="component" value="Chromosome 8"/>
</dbReference>
<dbReference type="OrthoDB" id="6090599at2759"/>
<organism evidence="2 3">
    <name type="scientific">Caligus rogercresseyi</name>
    <name type="common">Sea louse</name>
    <dbReference type="NCBI Taxonomy" id="217165"/>
    <lineage>
        <taxon>Eukaryota</taxon>
        <taxon>Metazoa</taxon>
        <taxon>Ecdysozoa</taxon>
        <taxon>Arthropoda</taxon>
        <taxon>Crustacea</taxon>
        <taxon>Multicrustacea</taxon>
        <taxon>Hexanauplia</taxon>
        <taxon>Copepoda</taxon>
        <taxon>Siphonostomatoida</taxon>
        <taxon>Caligidae</taxon>
        <taxon>Caligus</taxon>
    </lineage>
</organism>
<feature type="region of interest" description="Disordered" evidence="1">
    <location>
        <begin position="17"/>
        <end position="56"/>
    </location>
</feature>
<feature type="compositionally biased region" description="Basic and acidic residues" evidence="1">
    <location>
        <begin position="24"/>
        <end position="46"/>
    </location>
</feature>
<keyword evidence="3" id="KW-1185">Reference proteome</keyword>
<feature type="non-terminal residue" evidence="2">
    <location>
        <position position="1"/>
    </location>
</feature>
<feature type="region of interest" description="Disordered" evidence="1">
    <location>
        <begin position="121"/>
        <end position="151"/>
    </location>
</feature>
<evidence type="ECO:0000256" key="1">
    <source>
        <dbReference type="SAM" id="MobiDB-lite"/>
    </source>
</evidence>
<gene>
    <name evidence="2" type="ORF">FKW44_012943</name>
</gene>
<dbReference type="EMBL" id="CP045897">
    <property type="protein sequence ID" value="QQP51539.1"/>
    <property type="molecule type" value="Genomic_DNA"/>
</dbReference>